<feature type="compositionally biased region" description="Polar residues" evidence="1">
    <location>
        <begin position="537"/>
        <end position="554"/>
    </location>
</feature>
<dbReference type="EMBL" id="CAIIXF020000010">
    <property type="protein sequence ID" value="CAH1797207.1"/>
    <property type="molecule type" value="Genomic_DNA"/>
</dbReference>
<dbReference type="InterPro" id="IPR016186">
    <property type="entry name" value="C-type_lectin-like/link_sf"/>
</dbReference>
<sequence length="554" mass="62801">MNWRWEDDQNSDLSFVNWDSEPTDWRGSEHCGEIEKDGVYNDARCESKRGYICKTTNTGTCPKNWISNSRDLVSPCYYFSTRAKEDELNWDDARLKCQSLSPGADLLSVTTQEEHDFIKIRVMHFWKIRMTSDGWWTGLNRADVGATWYWGEGNPVSMGFIDWNQEPNSYGSKHFCARFFSEGAYEDEDCNARQPFICQAPASGSQCPPNWLLAGSFCHLLVPQPVNWYAARQWCKSNSGAPGATLAKITSQPILTQLSLQLQVSNPRQSWWTALNDEDQGDRCFLWFWGEDEPAKKELVQWTKEPQNLSGNQHCGLIAFNGVYMDYDCDRSNGFICKYQGICPDQDGWFERQGYCYYISSRVAPDISDWATAASRCQVFNPQAKLLWVSDDAERIWIRDIVGMATVNSPTSKWVFWWTGLNDLSGPNMWMWNQDGPADMTVVDWNMEPNEFAIPFRGRYCASIHKQGTFHEKGCSSSSSYICSMNEKPQAGPIAGIAVGTIIGIIALGIAIYFGFKKYYQKKDGTSDIPFKKDGGETSTPGFDNQNFSAGSSA</sequence>
<accession>A0A8J1XUI0</accession>
<dbReference type="PANTHER" id="PTHR22803">
    <property type="entry name" value="MANNOSE, PHOSPHOLIPASE, LECTIN RECEPTOR RELATED"/>
    <property type="match status" value="1"/>
</dbReference>
<dbReference type="Proteomes" id="UP000749559">
    <property type="component" value="Unassembled WGS sequence"/>
</dbReference>
<dbReference type="SMART" id="SM00034">
    <property type="entry name" value="CLECT"/>
    <property type="match status" value="3"/>
</dbReference>
<dbReference type="OrthoDB" id="6042110at2759"/>
<dbReference type="Gene3D" id="3.10.100.10">
    <property type="entry name" value="Mannose-Binding Protein A, subunit A"/>
    <property type="match status" value="4"/>
</dbReference>
<gene>
    <name evidence="3" type="ORF">OFUS_LOCUS21537</name>
</gene>
<keyword evidence="4" id="KW-1185">Reference proteome</keyword>
<evidence type="ECO:0000313" key="3">
    <source>
        <dbReference type="EMBL" id="CAH1797207.1"/>
    </source>
</evidence>
<keyword evidence="2" id="KW-0812">Transmembrane</keyword>
<dbReference type="Pfam" id="PF00059">
    <property type="entry name" value="Lectin_C"/>
    <property type="match status" value="4"/>
</dbReference>
<dbReference type="InterPro" id="IPR001304">
    <property type="entry name" value="C-type_lectin-like"/>
</dbReference>
<dbReference type="InterPro" id="IPR016187">
    <property type="entry name" value="CTDL_fold"/>
</dbReference>
<dbReference type="CDD" id="cd00037">
    <property type="entry name" value="CLECT"/>
    <property type="match status" value="3"/>
</dbReference>
<dbReference type="SUPFAM" id="SSF56436">
    <property type="entry name" value="C-type lectin-like"/>
    <property type="match status" value="4"/>
</dbReference>
<feature type="region of interest" description="Disordered" evidence="1">
    <location>
        <begin position="530"/>
        <end position="554"/>
    </location>
</feature>
<name>A0A8J1XUI0_OWEFU</name>
<reference evidence="3" key="1">
    <citation type="submission" date="2022-03" db="EMBL/GenBank/DDBJ databases">
        <authorList>
            <person name="Martin C."/>
        </authorList>
    </citation>
    <scope>NUCLEOTIDE SEQUENCE</scope>
</reference>
<protein>
    <submittedName>
        <fullName evidence="3">Uncharacterized protein</fullName>
    </submittedName>
</protein>
<dbReference type="InterPro" id="IPR050111">
    <property type="entry name" value="C-type_lectin/snaclec_domain"/>
</dbReference>
<keyword evidence="2" id="KW-0472">Membrane</keyword>
<comment type="caution">
    <text evidence="3">The sequence shown here is derived from an EMBL/GenBank/DDBJ whole genome shotgun (WGS) entry which is preliminary data.</text>
</comment>
<proteinExistence type="predicted"/>
<dbReference type="PROSITE" id="PS50041">
    <property type="entry name" value="C_TYPE_LECTIN_2"/>
    <property type="match status" value="4"/>
</dbReference>
<evidence type="ECO:0000256" key="1">
    <source>
        <dbReference type="SAM" id="MobiDB-lite"/>
    </source>
</evidence>
<keyword evidence="2" id="KW-1133">Transmembrane helix</keyword>
<feature type="transmembrane region" description="Helical" evidence="2">
    <location>
        <begin position="494"/>
        <end position="516"/>
    </location>
</feature>
<organism evidence="3 4">
    <name type="scientific">Owenia fusiformis</name>
    <name type="common">Polychaete worm</name>
    <dbReference type="NCBI Taxonomy" id="6347"/>
    <lineage>
        <taxon>Eukaryota</taxon>
        <taxon>Metazoa</taxon>
        <taxon>Spiralia</taxon>
        <taxon>Lophotrochozoa</taxon>
        <taxon>Annelida</taxon>
        <taxon>Polychaeta</taxon>
        <taxon>Sedentaria</taxon>
        <taxon>Canalipalpata</taxon>
        <taxon>Sabellida</taxon>
        <taxon>Oweniida</taxon>
        <taxon>Oweniidae</taxon>
        <taxon>Owenia</taxon>
    </lineage>
</organism>
<evidence type="ECO:0000256" key="2">
    <source>
        <dbReference type="SAM" id="Phobius"/>
    </source>
</evidence>
<evidence type="ECO:0000313" key="4">
    <source>
        <dbReference type="Proteomes" id="UP000749559"/>
    </source>
</evidence>
<dbReference type="AlphaFoldDB" id="A0A8J1XUI0"/>